<dbReference type="InterPro" id="IPR014001">
    <property type="entry name" value="Helicase_ATP-bd"/>
</dbReference>
<dbReference type="PROSITE" id="PS51194">
    <property type="entry name" value="HELICASE_CTER"/>
    <property type="match status" value="1"/>
</dbReference>
<dbReference type="GO" id="GO:0046872">
    <property type="term" value="F:metal ion binding"/>
    <property type="evidence" value="ECO:0007669"/>
    <property type="project" value="UniProtKB-KW"/>
</dbReference>
<dbReference type="RefSeq" id="WP_168109328.1">
    <property type="nucleotide sequence ID" value="NZ_VTOX01000009.1"/>
</dbReference>
<evidence type="ECO:0000256" key="8">
    <source>
        <dbReference type="ARBA" id="ARBA00023235"/>
    </source>
</evidence>
<feature type="domain" description="Helicase C-terminal" evidence="14">
    <location>
        <begin position="228"/>
        <end position="377"/>
    </location>
</feature>
<dbReference type="FunFam" id="3.40.50.300:FF:001389">
    <property type="entry name" value="ATP-dependent DNA helicase RecQ"/>
    <property type="match status" value="1"/>
</dbReference>
<evidence type="ECO:0000256" key="9">
    <source>
        <dbReference type="ARBA" id="ARBA00034617"/>
    </source>
</evidence>
<protein>
    <recommendedName>
        <fullName evidence="11">ATP-dependent DNA helicase RecQ</fullName>
        <ecNumber evidence="10">5.6.2.4</ecNumber>
    </recommendedName>
    <alternativeName>
        <fullName evidence="12">DNA 3'-5' helicase RecQ</fullName>
    </alternativeName>
</protein>
<dbReference type="EMBL" id="VTOX01000009">
    <property type="protein sequence ID" value="NKE68203.1"/>
    <property type="molecule type" value="Genomic_DNA"/>
</dbReference>
<dbReference type="GO" id="GO:0043138">
    <property type="term" value="F:3'-5' DNA helicase activity"/>
    <property type="evidence" value="ECO:0007669"/>
    <property type="project" value="UniProtKB-EC"/>
</dbReference>
<evidence type="ECO:0000259" key="13">
    <source>
        <dbReference type="PROSITE" id="PS51192"/>
    </source>
</evidence>
<dbReference type="SMART" id="SM00487">
    <property type="entry name" value="DEXDc"/>
    <property type="match status" value="1"/>
</dbReference>
<comment type="caution">
    <text evidence="15">The sequence shown here is derived from an EMBL/GenBank/DDBJ whole genome shotgun (WGS) entry which is preliminary data.</text>
</comment>
<dbReference type="SUPFAM" id="SSF52540">
    <property type="entry name" value="P-loop containing nucleoside triphosphate hydrolases"/>
    <property type="match status" value="1"/>
</dbReference>
<dbReference type="Proteomes" id="UP000521868">
    <property type="component" value="Unassembled WGS sequence"/>
</dbReference>
<accession>A0A7X6DJA5</accession>
<dbReference type="GO" id="GO:0003677">
    <property type="term" value="F:DNA binding"/>
    <property type="evidence" value="ECO:0007669"/>
    <property type="project" value="UniProtKB-KW"/>
</dbReference>
<name>A0A7X6DJA5_9BURK</name>
<evidence type="ECO:0000256" key="7">
    <source>
        <dbReference type="ARBA" id="ARBA00023125"/>
    </source>
</evidence>
<comment type="catalytic activity">
    <reaction evidence="9">
        <text>Couples ATP hydrolysis with the unwinding of duplex DNA by translocating in the 3'-5' direction.</text>
        <dbReference type="EC" id="5.6.2.4"/>
    </reaction>
</comment>
<dbReference type="GO" id="GO:0006310">
    <property type="term" value="P:DNA recombination"/>
    <property type="evidence" value="ECO:0007669"/>
    <property type="project" value="InterPro"/>
</dbReference>
<comment type="similarity">
    <text evidence="1">Belongs to the helicase family. RecQ subfamily.</text>
</comment>
<keyword evidence="3" id="KW-0547">Nucleotide-binding</keyword>
<dbReference type="GO" id="GO:0005737">
    <property type="term" value="C:cytoplasm"/>
    <property type="evidence" value="ECO:0007669"/>
    <property type="project" value="TreeGrafter"/>
</dbReference>
<evidence type="ECO:0000313" key="15">
    <source>
        <dbReference type="EMBL" id="NKE68203.1"/>
    </source>
</evidence>
<evidence type="ECO:0000256" key="3">
    <source>
        <dbReference type="ARBA" id="ARBA00022741"/>
    </source>
</evidence>
<dbReference type="GO" id="GO:0005524">
    <property type="term" value="F:ATP binding"/>
    <property type="evidence" value="ECO:0007669"/>
    <property type="project" value="UniProtKB-KW"/>
</dbReference>
<dbReference type="InterPro" id="IPR004589">
    <property type="entry name" value="DNA_helicase_ATP-dep_RecQ"/>
</dbReference>
<keyword evidence="8" id="KW-0413">Isomerase</keyword>
<dbReference type="InterPro" id="IPR032284">
    <property type="entry name" value="RecQ_Zn-bd"/>
</dbReference>
<keyword evidence="16" id="KW-1185">Reference proteome</keyword>
<organism evidence="15 16">
    <name type="scientific">Ramlibacter lithotrophicus</name>
    <dbReference type="NCBI Taxonomy" id="2606681"/>
    <lineage>
        <taxon>Bacteria</taxon>
        <taxon>Pseudomonadati</taxon>
        <taxon>Pseudomonadota</taxon>
        <taxon>Betaproteobacteria</taxon>
        <taxon>Burkholderiales</taxon>
        <taxon>Comamonadaceae</taxon>
        <taxon>Ramlibacter</taxon>
    </lineage>
</organism>
<dbReference type="CDD" id="cd17920">
    <property type="entry name" value="DEXHc_RecQ"/>
    <property type="match status" value="1"/>
</dbReference>
<keyword evidence="2" id="KW-0479">Metal-binding</keyword>
<dbReference type="InterPro" id="IPR001650">
    <property type="entry name" value="Helicase_C-like"/>
</dbReference>
<dbReference type="GO" id="GO:0030894">
    <property type="term" value="C:replisome"/>
    <property type="evidence" value="ECO:0007669"/>
    <property type="project" value="TreeGrafter"/>
</dbReference>
<evidence type="ECO:0000256" key="12">
    <source>
        <dbReference type="ARBA" id="ARBA00044550"/>
    </source>
</evidence>
<keyword evidence="6" id="KW-0067">ATP-binding</keyword>
<dbReference type="PANTHER" id="PTHR13710">
    <property type="entry name" value="DNA HELICASE RECQ FAMILY MEMBER"/>
    <property type="match status" value="1"/>
</dbReference>
<dbReference type="Pfam" id="PF16124">
    <property type="entry name" value="RecQ_Zn_bind"/>
    <property type="match status" value="1"/>
</dbReference>
<dbReference type="Pfam" id="PF00270">
    <property type="entry name" value="DEAD"/>
    <property type="match status" value="1"/>
</dbReference>
<evidence type="ECO:0000259" key="14">
    <source>
        <dbReference type="PROSITE" id="PS51194"/>
    </source>
</evidence>
<evidence type="ECO:0000313" key="16">
    <source>
        <dbReference type="Proteomes" id="UP000521868"/>
    </source>
</evidence>
<dbReference type="InterPro" id="IPR027417">
    <property type="entry name" value="P-loop_NTPase"/>
</dbReference>
<dbReference type="EC" id="5.6.2.4" evidence="10"/>
<dbReference type="AlphaFoldDB" id="A0A7X6DJA5"/>
<dbReference type="GO" id="GO:0016787">
    <property type="term" value="F:hydrolase activity"/>
    <property type="evidence" value="ECO:0007669"/>
    <property type="project" value="UniProtKB-KW"/>
</dbReference>
<dbReference type="SMART" id="SM00490">
    <property type="entry name" value="HELICc"/>
    <property type="match status" value="1"/>
</dbReference>
<evidence type="ECO:0000256" key="11">
    <source>
        <dbReference type="ARBA" id="ARBA00044535"/>
    </source>
</evidence>
<dbReference type="NCBIfam" id="TIGR00614">
    <property type="entry name" value="recQ_fam"/>
    <property type="match status" value="1"/>
</dbReference>
<keyword evidence="7" id="KW-0238">DNA-binding</keyword>
<dbReference type="InterPro" id="IPR011545">
    <property type="entry name" value="DEAD/DEAH_box_helicase_dom"/>
</dbReference>
<sequence>MAAPRRKPADPGRRLRDVLRDTFGLSRLRPGQKAVIERVLAGRSTLATMPTGAGKSLCYQLPALLLRGRTVVVSPLIALMKDQCESLRELGVAAVQLNSAVDGDEARAAEAAVADGSAKIVMTTPERLAEPEFMALLQRHPVSLLAVDEAHCISQWGHDFRPAFLEIGPAVERLGQPVVLALTATATDDVVRDVSEQLHIPADGLVDTGSYRANLDLRVEQVGREADKLARAVAIVAASEGAGLVYTATIKAAQELHEALAVAGESVGLYHGRLPAAERHAAQEAFMSGSCRVMVATNAFGLGIDKPDIRFVLHYQLPPGLEAYYQEAGRAGRDGEHSVCTLLFLRSDKAVQQFFLAGRYPTEEDAQALYATLHEPPPDGDAWNLALLQGRLARPRSKLQVALGLLRRQKVASQDADGNLRLEQPGLDHDALDHLMAAYRAKRGQDREGLERMVFYAQTGQCRWRVLLEHLEGEVPFERCGNCDNCRRIAAHESVLAHLAAQPAGGAEAANEPSFARGDIVKVRRYGRGIVEEANTLQVTVAFSDGSRRCFQPEYVAHERAARRARAAPANQQLAQAA</sequence>
<reference evidence="15 16" key="1">
    <citation type="journal article" date="2020" name="Nature">
        <title>Bacterial chemolithoautotrophy via manganese oxidation.</title>
        <authorList>
            <person name="Yu H."/>
            <person name="Leadbetter J.R."/>
        </authorList>
    </citation>
    <scope>NUCLEOTIDE SEQUENCE [LARGE SCALE GENOMIC DNA]</scope>
    <source>
        <strain evidence="15 16">RBP-1</strain>
    </source>
</reference>
<dbReference type="GO" id="GO:0006281">
    <property type="term" value="P:DNA repair"/>
    <property type="evidence" value="ECO:0007669"/>
    <property type="project" value="TreeGrafter"/>
</dbReference>
<feature type="domain" description="Helicase ATP-binding" evidence="13">
    <location>
        <begin position="36"/>
        <end position="204"/>
    </location>
</feature>
<evidence type="ECO:0000256" key="4">
    <source>
        <dbReference type="ARBA" id="ARBA00022801"/>
    </source>
</evidence>
<gene>
    <name evidence="15" type="ORF">RAMLITH_20510</name>
</gene>
<evidence type="ECO:0000256" key="1">
    <source>
        <dbReference type="ARBA" id="ARBA00005446"/>
    </source>
</evidence>
<dbReference type="Gene3D" id="3.40.50.300">
    <property type="entry name" value="P-loop containing nucleotide triphosphate hydrolases"/>
    <property type="match status" value="2"/>
</dbReference>
<dbReference type="GO" id="GO:0043590">
    <property type="term" value="C:bacterial nucleoid"/>
    <property type="evidence" value="ECO:0007669"/>
    <property type="project" value="TreeGrafter"/>
</dbReference>
<dbReference type="Pfam" id="PF00271">
    <property type="entry name" value="Helicase_C"/>
    <property type="match status" value="1"/>
</dbReference>
<dbReference type="PROSITE" id="PS51192">
    <property type="entry name" value="HELICASE_ATP_BIND_1"/>
    <property type="match status" value="1"/>
</dbReference>
<keyword evidence="4" id="KW-0378">Hydrolase</keyword>
<dbReference type="GO" id="GO:0009378">
    <property type="term" value="F:four-way junction helicase activity"/>
    <property type="evidence" value="ECO:0007669"/>
    <property type="project" value="TreeGrafter"/>
</dbReference>
<keyword evidence="5 15" id="KW-0347">Helicase</keyword>
<evidence type="ECO:0000256" key="2">
    <source>
        <dbReference type="ARBA" id="ARBA00022723"/>
    </source>
</evidence>
<evidence type="ECO:0000256" key="5">
    <source>
        <dbReference type="ARBA" id="ARBA00022806"/>
    </source>
</evidence>
<dbReference type="PANTHER" id="PTHR13710:SF105">
    <property type="entry name" value="ATP-DEPENDENT DNA HELICASE Q1"/>
    <property type="match status" value="1"/>
</dbReference>
<evidence type="ECO:0000256" key="6">
    <source>
        <dbReference type="ARBA" id="ARBA00022840"/>
    </source>
</evidence>
<evidence type="ECO:0000256" key="10">
    <source>
        <dbReference type="ARBA" id="ARBA00034808"/>
    </source>
</evidence>
<proteinExistence type="inferred from homology"/>